<sequence>MGLPPFDEPLTTGAGRDAGERSSLEASTPLARLLAGNQRFAAGRPRYGHDVNAPRARTAEHRPWALVIGCLDSRVPPEAVFDQDFGDIVVVRTGGHVLDDAGLGSVEFCVSAFGVPLVVVLGHQYCGAVTATVRALDSGVRPGGLTDRLVDEIAPAVDRSGDADPAERVEEAIDRHVARTVAKVSELRLVAERVAAGALEVVGARYQVETGQVRVLGR</sequence>
<dbReference type="EMBL" id="BOON01000014">
    <property type="protein sequence ID" value="GII21889.1"/>
    <property type="molecule type" value="Genomic_DNA"/>
</dbReference>
<proteinExistence type="inferred from homology"/>
<dbReference type="SUPFAM" id="SSF53056">
    <property type="entry name" value="beta-carbonic anhydrase, cab"/>
    <property type="match status" value="1"/>
</dbReference>
<keyword evidence="3" id="KW-0862">Zinc</keyword>
<evidence type="ECO:0000256" key="2">
    <source>
        <dbReference type="ARBA" id="ARBA00024993"/>
    </source>
</evidence>
<evidence type="ECO:0000256" key="3">
    <source>
        <dbReference type="PIRSR" id="PIRSR601765-1"/>
    </source>
</evidence>
<evidence type="ECO:0000313" key="5">
    <source>
        <dbReference type="EMBL" id="GII21889.1"/>
    </source>
</evidence>
<dbReference type="GO" id="GO:0008270">
    <property type="term" value="F:zinc ion binding"/>
    <property type="evidence" value="ECO:0007669"/>
    <property type="project" value="InterPro"/>
</dbReference>
<gene>
    <name evidence="5" type="primary">mtcA2</name>
    <name evidence="5" type="ORF">Pme01_14860</name>
</gene>
<comment type="similarity">
    <text evidence="1">Belongs to the beta-class carbonic anhydrase family.</text>
</comment>
<dbReference type="SMART" id="SM00947">
    <property type="entry name" value="Pro_CA"/>
    <property type="match status" value="1"/>
</dbReference>
<dbReference type="PANTHER" id="PTHR11002">
    <property type="entry name" value="CARBONIC ANHYDRASE"/>
    <property type="match status" value="1"/>
</dbReference>
<reference evidence="5" key="1">
    <citation type="submission" date="2021-01" db="EMBL/GenBank/DDBJ databases">
        <title>Whole genome shotgun sequence of Planosporangium mesophilum NBRC 109066.</title>
        <authorList>
            <person name="Komaki H."/>
            <person name="Tamura T."/>
        </authorList>
    </citation>
    <scope>NUCLEOTIDE SEQUENCE</scope>
    <source>
        <strain evidence="5">NBRC 109066</strain>
    </source>
</reference>
<evidence type="ECO:0000313" key="6">
    <source>
        <dbReference type="Proteomes" id="UP000599074"/>
    </source>
</evidence>
<feature type="binding site" evidence="3">
    <location>
        <position position="126"/>
    </location>
    <ligand>
        <name>Zn(2+)</name>
        <dbReference type="ChEBI" id="CHEBI:29105"/>
    </ligand>
</feature>
<protein>
    <submittedName>
        <fullName evidence="5">Carbonic anhydrase 2</fullName>
    </submittedName>
</protein>
<feature type="binding site" evidence="3">
    <location>
        <position position="123"/>
    </location>
    <ligand>
        <name>Zn(2+)</name>
        <dbReference type="ChEBI" id="CHEBI:29105"/>
    </ligand>
</feature>
<evidence type="ECO:0000256" key="1">
    <source>
        <dbReference type="ARBA" id="ARBA00006217"/>
    </source>
</evidence>
<dbReference type="PANTHER" id="PTHR11002:SF79">
    <property type="entry name" value="CARBONIC ANHYDRASE 2"/>
    <property type="match status" value="1"/>
</dbReference>
<dbReference type="AlphaFoldDB" id="A0A8J3X020"/>
<evidence type="ECO:0000256" key="4">
    <source>
        <dbReference type="SAM" id="MobiDB-lite"/>
    </source>
</evidence>
<dbReference type="GO" id="GO:0004089">
    <property type="term" value="F:carbonate dehydratase activity"/>
    <property type="evidence" value="ECO:0007669"/>
    <property type="project" value="InterPro"/>
</dbReference>
<dbReference type="Proteomes" id="UP000599074">
    <property type="component" value="Unassembled WGS sequence"/>
</dbReference>
<dbReference type="Gene3D" id="3.40.1050.10">
    <property type="entry name" value="Carbonic anhydrase"/>
    <property type="match status" value="1"/>
</dbReference>
<comment type="cofactor">
    <cofactor evidence="3">
        <name>Zn(2+)</name>
        <dbReference type="ChEBI" id="CHEBI:29105"/>
    </cofactor>
    <text evidence="3">Binds 1 zinc ion per subunit.</text>
</comment>
<comment type="function">
    <text evidence="2">Catalyzes the reversible hydration of carbon dioxide to form bicarbonate.</text>
</comment>
<dbReference type="InterPro" id="IPR001765">
    <property type="entry name" value="Carbonic_anhydrase"/>
</dbReference>
<organism evidence="5 6">
    <name type="scientific">Planosporangium mesophilum</name>
    <dbReference type="NCBI Taxonomy" id="689768"/>
    <lineage>
        <taxon>Bacteria</taxon>
        <taxon>Bacillati</taxon>
        <taxon>Actinomycetota</taxon>
        <taxon>Actinomycetes</taxon>
        <taxon>Micromonosporales</taxon>
        <taxon>Micromonosporaceae</taxon>
        <taxon>Planosporangium</taxon>
    </lineage>
</organism>
<dbReference type="Pfam" id="PF00484">
    <property type="entry name" value="Pro_CA"/>
    <property type="match status" value="1"/>
</dbReference>
<accession>A0A8J3X020</accession>
<feature type="binding site" evidence="3">
    <location>
        <position position="70"/>
    </location>
    <ligand>
        <name>Zn(2+)</name>
        <dbReference type="ChEBI" id="CHEBI:29105"/>
    </ligand>
</feature>
<keyword evidence="3" id="KW-0479">Metal-binding</keyword>
<feature type="region of interest" description="Disordered" evidence="4">
    <location>
        <begin position="1"/>
        <end position="23"/>
    </location>
</feature>
<dbReference type="InterPro" id="IPR036874">
    <property type="entry name" value="Carbonic_anhydrase_sf"/>
</dbReference>
<feature type="binding site" evidence="3">
    <location>
        <position position="72"/>
    </location>
    <ligand>
        <name>Zn(2+)</name>
        <dbReference type="ChEBI" id="CHEBI:29105"/>
    </ligand>
</feature>
<comment type="caution">
    <text evidence="5">The sequence shown here is derived from an EMBL/GenBank/DDBJ whole genome shotgun (WGS) entry which is preliminary data.</text>
</comment>
<name>A0A8J3X020_9ACTN</name>
<keyword evidence="6" id="KW-1185">Reference proteome</keyword>